<reference evidence="1" key="1">
    <citation type="submission" date="2022-02" db="EMBL/GenBank/DDBJ databases">
        <authorList>
            <person name="Leng L."/>
        </authorList>
    </citation>
    <scope>NUCLEOTIDE SEQUENCE</scope>
    <source>
        <strain evidence="1">JI</strain>
    </source>
</reference>
<evidence type="ECO:0000313" key="1">
    <source>
        <dbReference type="EMBL" id="MDF9407987.1"/>
    </source>
</evidence>
<proteinExistence type="predicted"/>
<comment type="caution">
    <text evidence="1">The sequence shown here is derived from an EMBL/GenBank/DDBJ whole genome shotgun (WGS) entry which is preliminary data.</text>
</comment>
<gene>
    <name evidence="1" type="ORF">L7E55_06375</name>
</gene>
<dbReference type="RefSeq" id="WP_277443253.1">
    <property type="nucleotide sequence ID" value="NZ_JAKOAV010000008.1"/>
</dbReference>
<organism evidence="1 2">
    <name type="scientific">Pelotomaculum isophthalicicum JI</name>
    <dbReference type="NCBI Taxonomy" id="947010"/>
    <lineage>
        <taxon>Bacteria</taxon>
        <taxon>Bacillati</taxon>
        <taxon>Bacillota</taxon>
        <taxon>Clostridia</taxon>
        <taxon>Eubacteriales</taxon>
        <taxon>Desulfotomaculaceae</taxon>
        <taxon>Pelotomaculum</taxon>
    </lineage>
</organism>
<dbReference type="AlphaFoldDB" id="A0A9X4GYP1"/>
<accession>A0A9X4GYP1</accession>
<dbReference type="Proteomes" id="UP001154312">
    <property type="component" value="Unassembled WGS sequence"/>
</dbReference>
<protein>
    <submittedName>
        <fullName evidence="1">Uncharacterized protein</fullName>
    </submittedName>
</protein>
<dbReference type="EMBL" id="JAKOAV010000008">
    <property type="protein sequence ID" value="MDF9407987.1"/>
    <property type="molecule type" value="Genomic_DNA"/>
</dbReference>
<name>A0A9X4GYP1_9FIRM</name>
<keyword evidence="2" id="KW-1185">Reference proteome</keyword>
<evidence type="ECO:0000313" key="2">
    <source>
        <dbReference type="Proteomes" id="UP001154312"/>
    </source>
</evidence>
<sequence>MAVSILNGAIQVNEFRNNANLNQGKAVANAWSFWSKANTSVGPVPGNLNLITSGANIIIDNDLFDMNVPNAGGQSPVTGGNAEVI</sequence>